<dbReference type="InterPro" id="IPR036942">
    <property type="entry name" value="Beta-barrel_TonB_sf"/>
</dbReference>
<keyword evidence="6" id="KW-0406">Ion transport</keyword>
<keyword evidence="3 10" id="KW-1134">Transmembrane beta strand</keyword>
<dbReference type="PROSITE" id="PS52016">
    <property type="entry name" value="TONB_DEPENDENT_REC_3"/>
    <property type="match status" value="1"/>
</dbReference>
<evidence type="ECO:0000256" key="10">
    <source>
        <dbReference type="PROSITE-ProRule" id="PRU01360"/>
    </source>
</evidence>
<dbReference type="GO" id="GO:0009279">
    <property type="term" value="C:cell outer membrane"/>
    <property type="evidence" value="ECO:0007669"/>
    <property type="project" value="UniProtKB-SubCell"/>
</dbReference>
<keyword evidence="2 10" id="KW-0813">Transport</keyword>
<dbReference type="AlphaFoldDB" id="A0AAW4ILW5"/>
<evidence type="ECO:0000256" key="6">
    <source>
        <dbReference type="ARBA" id="ARBA00023065"/>
    </source>
</evidence>
<protein>
    <submittedName>
        <fullName evidence="15">TonB-dependent receptor</fullName>
    </submittedName>
</protein>
<dbReference type="Pfam" id="PF00593">
    <property type="entry name" value="TonB_dep_Rec_b-barrel"/>
    <property type="match status" value="1"/>
</dbReference>
<feature type="domain" description="TonB-dependent receptor plug" evidence="14">
    <location>
        <begin position="73"/>
        <end position="178"/>
    </location>
</feature>
<dbReference type="InterPro" id="IPR037066">
    <property type="entry name" value="Plug_dom_sf"/>
</dbReference>
<evidence type="ECO:0000259" key="13">
    <source>
        <dbReference type="Pfam" id="PF00593"/>
    </source>
</evidence>
<comment type="subcellular location">
    <subcellularLocation>
        <location evidence="1 10">Cell outer membrane</location>
        <topology evidence="1 10">Multi-pass membrane protein</topology>
    </subcellularLocation>
</comment>
<dbReference type="Gene3D" id="2.170.130.10">
    <property type="entry name" value="TonB-dependent receptor, plug domain"/>
    <property type="match status" value="1"/>
</dbReference>
<comment type="caution">
    <text evidence="15">The sequence shown here is derived from an EMBL/GenBank/DDBJ whole genome shotgun (WGS) entry which is preliminary data.</text>
</comment>
<evidence type="ECO:0000256" key="7">
    <source>
        <dbReference type="ARBA" id="ARBA00023077"/>
    </source>
</evidence>
<dbReference type="EMBL" id="JAGBKN010000005">
    <property type="protein sequence ID" value="MBO1516472.1"/>
    <property type="molecule type" value="Genomic_DNA"/>
</dbReference>
<evidence type="ECO:0000259" key="14">
    <source>
        <dbReference type="Pfam" id="PF07715"/>
    </source>
</evidence>
<dbReference type="SUPFAM" id="SSF56935">
    <property type="entry name" value="Porins"/>
    <property type="match status" value="1"/>
</dbReference>
<dbReference type="CDD" id="cd01347">
    <property type="entry name" value="ligand_gated_channel"/>
    <property type="match status" value="1"/>
</dbReference>
<dbReference type="RefSeq" id="WP_207969281.1">
    <property type="nucleotide sequence ID" value="NZ_JAGBKN010000005.1"/>
</dbReference>
<comment type="similarity">
    <text evidence="10 11">Belongs to the TonB-dependent receptor family.</text>
</comment>
<keyword evidence="15" id="KW-0675">Receptor</keyword>
<name>A0AAW4ILW5_9GAMM</name>
<keyword evidence="4 10" id="KW-0812">Transmembrane</keyword>
<evidence type="ECO:0000313" key="15">
    <source>
        <dbReference type="EMBL" id="MBO1516472.1"/>
    </source>
</evidence>
<sequence>MSLSRSSSRTYLRLSILSALGLFTMQAATAATPASHDSAAVNTSPATDDHTLPQVELDKIVVTATRTPTKTSNVIAQTRVIDSEALQRYQGQTVVDVLKNQPGINITQSGGMGTASNFYMRGFDSKQVLVIIDGIRYGSISLGSPSLNLLAADQIDRIEVLYGASGSSIYGSDAMGGVIQIFTKGNNVEQSNVSTTVGYGSNNHYQVGITGQLKNDTSSLSLGVSRNETDGFNAIANSSSADYNADDDGFKSTNASLALQHKLSDSLSAGISALYTDSTTDIDSAGNAFPNAYSDQKNGSANAYLQYKTPSTVSKLSYGQSIDKSTTHDANSIDYQKGSQYDTTQEQARLETSINAQPGTVIVGAEWLSQKLDASDVLDFSGYPNPAVQTPYNPDDRTVKSAFVGYQLADTYYDVQANYRVDDNSQYGHESTYNLGAAIRPLAGMRIGANYATGFRAPTFNDLYWPGFSNPNLKPERTKNTEVFVEYVNDAQTSRLTGYHTDAEDLISSAANISEAKIKGLSLTSDWNMNAFIFGLGYDYLDAKDKTANSASYNQQLAYRPKNSGMVYVGYQQPMFDVRLEAKHTDDRVTAENNKLDSYTLLNLSGAVYITPNLRANLRVDNITDEDYTLASQFGNEYATEGTSYFGSLTYDWY</sequence>
<dbReference type="GO" id="GO:0006811">
    <property type="term" value="P:monoatomic ion transport"/>
    <property type="evidence" value="ECO:0007669"/>
    <property type="project" value="UniProtKB-KW"/>
</dbReference>
<evidence type="ECO:0000256" key="1">
    <source>
        <dbReference type="ARBA" id="ARBA00004571"/>
    </source>
</evidence>
<feature type="signal peptide" evidence="12">
    <location>
        <begin position="1"/>
        <end position="30"/>
    </location>
</feature>
<evidence type="ECO:0000256" key="5">
    <source>
        <dbReference type="ARBA" id="ARBA00022729"/>
    </source>
</evidence>
<dbReference type="InterPro" id="IPR000531">
    <property type="entry name" value="Beta-barrel_TonB"/>
</dbReference>
<gene>
    <name evidence="15" type="ORF">J3491_03875</name>
</gene>
<organism evidence="15 16">
    <name type="scientific">Psychrobacter halodurans</name>
    <dbReference type="NCBI Taxonomy" id="2818439"/>
    <lineage>
        <taxon>Bacteria</taxon>
        <taxon>Pseudomonadati</taxon>
        <taxon>Pseudomonadota</taxon>
        <taxon>Gammaproteobacteria</taxon>
        <taxon>Moraxellales</taxon>
        <taxon>Moraxellaceae</taxon>
        <taxon>Psychrobacter</taxon>
    </lineage>
</organism>
<evidence type="ECO:0000256" key="9">
    <source>
        <dbReference type="ARBA" id="ARBA00023237"/>
    </source>
</evidence>
<keyword evidence="9 10" id="KW-0998">Cell outer membrane</keyword>
<dbReference type="PANTHER" id="PTHR30069">
    <property type="entry name" value="TONB-DEPENDENT OUTER MEMBRANE RECEPTOR"/>
    <property type="match status" value="1"/>
</dbReference>
<evidence type="ECO:0000256" key="4">
    <source>
        <dbReference type="ARBA" id="ARBA00022692"/>
    </source>
</evidence>
<dbReference type="InterPro" id="IPR012910">
    <property type="entry name" value="Plug_dom"/>
</dbReference>
<keyword evidence="5 12" id="KW-0732">Signal</keyword>
<keyword evidence="7 11" id="KW-0798">TonB box</keyword>
<evidence type="ECO:0000256" key="12">
    <source>
        <dbReference type="SAM" id="SignalP"/>
    </source>
</evidence>
<evidence type="ECO:0000256" key="2">
    <source>
        <dbReference type="ARBA" id="ARBA00022448"/>
    </source>
</evidence>
<accession>A0AAW4ILW5</accession>
<evidence type="ECO:0000256" key="8">
    <source>
        <dbReference type="ARBA" id="ARBA00023136"/>
    </source>
</evidence>
<dbReference type="Gene3D" id="2.40.170.20">
    <property type="entry name" value="TonB-dependent receptor, beta-barrel domain"/>
    <property type="match status" value="1"/>
</dbReference>
<keyword evidence="16" id="KW-1185">Reference proteome</keyword>
<keyword evidence="8 10" id="KW-0472">Membrane</keyword>
<dbReference type="PANTHER" id="PTHR30069:SF53">
    <property type="entry name" value="COLICIN I RECEPTOR-RELATED"/>
    <property type="match status" value="1"/>
</dbReference>
<dbReference type="GO" id="GO:0015889">
    <property type="term" value="P:cobalamin transport"/>
    <property type="evidence" value="ECO:0007669"/>
    <property type="project" value="TreeGrafter"/>
</dbReference>
<evidence type="ECO:0000256" key="11">
    <source>
        <dbReference type="RuleBase" id="RU003357"/>
    </source>
</evidence>
<feature type="domain" description="TonB-dependent receptor-like beta-barrel" evidence="13">
    <location>
        <begin position="204"/>
        <end position="623"/>
    </location>
</feature>
<dbReference type="Pfam" id="PF07715">
    <property type="entry name" value="Plug"/>
    <property type="match status" value="1"/>
</dbReference>
<reference evidence="15 16" key="1">
    <citation type="submission" date="2021-03" db="EMBL/GenBank/DDBJ databases">
        <authorList>
            <person name="Shang D.-D."/>
            <person name="Du Z.-J."/>
            <person name="Chen G.-J."/>
        </authorList>
    </citation>
    <scope>NUCLEOTIDE SEQUENCE [LARGE SCALE GENOMIC DNA]</scope>
    <source>
        <strain evidence="15 16">F2608</strain>
    </source>
</reference>
<feature type="chain" id="PRO_5043621623" evidence="12">
    <location>
        <begin position="31"/>
        <end position="654"/>
    </location>
</feature>
<evidence type="ECO:0000313" key="16">
    <source>
        <dbReference type="Proteomes" id="UP000664161"/>
    </source>
</evidence>
<proteinExistence type="inferred from homology"/>
<dbReference type="InterPro" id="IPR039426">
    <property type="entry name" value="TonB-dep_rcpt-like"/>
</dbReference>
<evidence type="ECO:0000256" key="3">
    <source>
        <dbReference type="ARBA" id="ARBA00022452"/>
    </source>
</evidence>
<dbReference type="Proteomes" id="UP000664161">
    <property type="component" value="Unassembled WGS sequence"/>
</dbReference>